<dbReference type="InterPro" id="IPR011766">
    <property type="entry name" value="TPP_enzyme_TPP-bd"/>
</dbReference>
<dbReference type="RefSeq" id="WP_081556617.1">
    <property type="nucleotide sequence ID" value="NZ_MUKV01000035.1"/>
</dbReference>
<dbReference type="InterPro" id="IPR045229">
    <property type="entry name" value="TPP_enz"/>
</dbReference>
<dbReference type="Pfam" id="PF02776">
    <property type="entry name" value="TPP_enzyme_N"/>
    <property type="match status" value="1"/>
</dbReference>
<reference evidence="8 9" key="1">
    <citation type="submission" date="2017-02" db="EMBL/GenBank/DDBJ databases">
        <title>Chromobacterium haemolyticum H5244.</title>
        <authorList>
            <person name="Gulvik C.A."/>
        </authorList>
    </citation>
    <scope>NUCLEOTIDE SEQUENCE [LARGE SCALE GENOMIC DNA]</scope>
    <source>
        <strain evidence="8 9">H5244</strain>
    </source>
</reference>
<evidence type="ECO:0000256" key="4">
    <source>
        <dbReference type="RuleBase" id="RU362132"/>
    </source>
</evidence>
<dbReference type="Pfam" id="PF00205">
    <property type="entry name" value="TPP_enzyme_M"/>
    <property type="match status" value="1"/>
</dbReference>
<dbReference type="GO" id="GO:0030976">
    <property type="term" value="F:thiamine pyrophosphate binding"/>
    <property type="evidence" value="ECO:0007669"/>
    <property type="project" value="InterPro"/>
</dbReference>
<evidence type="ECO:0000313" key="9">
    <source>
        <dbReference type="Proteomes" id="UP000192721"/>
    </source>
</evidence>
<evidence type="ECO:0000256" key="2">
    <source>
        <dbReference type="ARBA" id="ARBA00007812"/>
    </source>
</evidence>
<feature type="domain" description="Thiamine pyrophosphate enzyme TPP-binding" evidence="6">
    <location>
        <begin position="393"/>
        <end position="529"/>
    </location>
</feature>
<dbReference type="InterPro" id="IPR012001">
    <property type="entry name" value="Thiamin_PyroP_enz_TPP-bd_dom"/>
</dbReference>
<dbReference type="Gene3D" id="3.40.50.970">
    <property type="match status" value="2"/>
</dbReference>
<dbReference type="Proteomes" id="UP000192721">
    <property type="component" value="Unassembled WGS sequence"/>
</dbReference>
<accession>A0A1W0CGZ9</accession>
<dbReference type="SUPFAM" id="SSF52467">
    <property type="entry name" value="DHS-like NAD/FAD-binding domain"/>
    <property type="match status" value="1"/>
</dbReference>
<dbReference type="Gene3D" id="3.40.50.1220">
    <property type="entry name" value="TPP-binding domain"/>
    <property type="match status" value="1"/>
</dbReference>
<dbReference type="GO" id="GO:0009097">
    <property type="term" value="P:isoleucine biosynthetic process"/>
    <property type="evidence" value="ECO:0007669"/>
    <property type="project" value="TreeGrafter"/>
</dbReference>
<organism evidence="8 9">
    <name type="scientific">Chromobacterium haemolyticum</name>
    <dbReference type="NCBI Taxonomy" id="394935"/>
    <lineage>
        <taxon>Bacteria</taxon>
        <taxon>Pseudomonadati</taxon>
        <taxon>Pseudomonadota</taxon>
        <taxon>Betaproteobacteria</taxon>
        <taxon>Neisseriales</taxon>
        <taxon>Chromobacteriaceae</taxon>
        <taxon>Chromobacterium</taxon>
    </lineage>
</organism>
<sequence>MSTTLGSYLTAWLAAYGVDTVFGIPGVHTIELYRGLAGSGIRHIAARHEQSLGFMADGYARVSGKPGVCFVITGPGLTNIATAMGQAYADSIPLLVISGVNARGKLGSGDGHLHELPDQHALASQVAAFSHTLTAAAELPQVLARAFAVFDGARPRPVHIEIPLDLMAAPADGLPPPHAPATRLLRGPAAPAAIDHAARLLSSAERPLLLIGGGARQAAPQLTRLAEMLDAPALMTINARGALPDSHPLALSCSPSLPAARRLIAASDVVLAVGCELGPTDFDMYVDGGFRLPGALIRVDIDPEQLCRGRGADLPLLGDAKETLQLLIPRLTDAARQGEERADAARRLAAAEMEPENAADLAWLHRVRDILPQARWVGDSTRLVYAGNLGFCAPRGNSWFNASVGFGALGYGLPAAIGAALAEPHRPVLCLAGDGGFQFTLAEMGTAMETRARLIVLLLNNRGYGEIKSAMRAAHMEPLGVDLYTPDFPALARAYGWRAETLALGTPEPLLRQALEQAAAAANPTLIEIEA</sequence>
<dbReference type="SUPFAM" id="SSF52518">
    <property type="entry name" value="Thiamin diphosphate-binding fold (THDP-binding)"/>
    <property type="match status" value="2"/>
</dbReference>
<name>A0A1W0CGZ9_9NEIS</name>
<protein>
    <recommendedName>
        <fullName evidence="10">5-guanidino-2-oxopentanoate decarboxylase</fullName>
    </recommendedName>
</protein>
<evidence type="ECO:0008006" key="10">
    <source>
        <dbReference type="Google" id="ProtNLM"/>
    </source>
</evidence>
<dbReference type="InterPro" id="IPR029061">
    <property type="entry name" value="THDP-binding"/>
</dbReference>
<evidence type="ECO:0000256" key="3">
    <source>
        <dbReference type="ARBA" id="ARBA00023052"/>
    </source>
</evidence>
<keyword evidence="3 4" id="KW-0786">Thiamine pyrophosphate</keyword>
<dbReference type="Pfam" id="PF02775">
    <property type="entry name" value="TPP_enzyme_C"/>
    <property type="match status" value="1"/>
</dbReference>
<dbReference type="GO" id="GO:0050660">
    <property type="term" value="F:flavin adenine dinucleotide binding"/>
    <property type="evidence" value="ECO:0007669"/>
    <property type="project" value="TreeGrafter"/>
</dbReference>
<dbReference type="InterPro" id="IPR029035">
    <property type="entry name" value="DHS-like_NAD/FAD-binding_dom"/>
</dbReference>
<comment type="caution">
    <text evidence="8">The sequence shown here is derived from an EMBL/GenBank/DDBJ whole genome shotgun (WGS) entry which is preliminary data.</text>
</comment>
<evidence type="ECO:0000256" key="1">
    <source>
        <dbReference type="ARBA" id="ARBA00001964"/>
    </source>
</evidence>
<evidence type="ECO:0000259" key="6">
    <source>
        <dbReference type="Pfam" id="PF02775"/>
    </source>
</evidence>
<feature type="domain" description="Thiamine pyrophosphate enzyme central" evidence="5">
    <location>
        <begin position="194"/>
        <end position="327"/>
    </location>
</feature>
<dbReference type="GO" id="GO:0003984">
    <property type="term" value="F:acetolactate synthase activity"/>
    <property type="evidence" value="ECO:0007669"/>
    <property type="project" value="TreeGrafter"/>
</dbReference>
<dbReference type="GO" id="GO:0009099">
    <property type="term" value="P:L-valine biosynthetic process"/>
    <property type="evidence" value="ECO:0007669"/>
    <property type="project" value="TreeGrafter"/>
</dbReference>
<evidence type="ECO:0000259" key="7">
    <source>
        <dbReference type="Pfam" id="PF02776"/>
    </source>
</evidence>
<comment type="cofactor">
    <cofactor evidence="1">
        <name>thiamine diphosphate</name>
        <dbReference type="ChEBI" id="CHEBI:58937"/>
    </cofactor>
</comment>
<gene>
    <name evidence="8" type="ORF">B0T45_19530</name>
</gene>
<proteinExistence type="inferred from homology"/>
<dbReference type="AlphaFoldDB" id="A0A1W0CGZ9"/>
<evidence type="ECO:0000313" key="8">
    <source>
        <dbReference type="EMBL" id="OQS33989.1"/>
    </source>
</evidence>
<dbReference type="PANTHER" id="PTHR18968:SF13">
    <property type="entry name" value="ACETOLACTATE SYNTHASE CATALYTIC SUBUNIT, MITOCHONDRIAL"/>
    <property type="match status" value="1"/>
</dbReference>
<dbReference type="PROSITE" id="PS00187">
    <property type="entry name" value="TPP_ENZYMES"/>
    <property type="match status" value="1"/>
</dbReference>
<dbReference type="InterPro" id="IPR000399">
    <property type="entry name" value="TPP-bd_CS"/>
</dbReference>
<dbReference type="CDD" id="cd07035">
    <property type="entry name" value="TPP_PYR_POX_like"/>
    <property type="match status" value="1"/>
</dbReference>
<dbReference type="PANTHER" id="PTHR18968">
    <property type="entry name" value="THIAMINE PYROPHOSPHATE ENZYMES"/>
    <property type="match status" value="1"/>
</dbReference>
<dbReference type="NCBIfam" id="NF005712">
    <property type="entry name" value="PRK07524.1"/>
    <property type="match status" value="1"/>
</dbReference>
<evidence type="ECO:0000259" key="5">
    <source>
        <dbReference type="Pfam" id="PF00205"/>
    </source>
</evidence>
<comment type="similarity">
    <text evidence="2 4">Belongs to the TPP enzyme family.</text>
</comment>
<dbReference type="EMBL" id="MUKV01000035">
    <property type="protein sequence ID" value="OQS33989.1"/>
    <property type="molecule type" value="Genomic_DNA"/>
</dbReference>
<dbReference type="CDD" id="cd00568">
    <property type="entry name" value="TPP_enzymes"/>
    <property type="match status" value="1"/>
</dbReference>
<feature type="domain" description="Thiamine pyrophosphate enzyme N-terminal TPP-binding" evidence="7">
    <location>
        <begin position="4"/>
        <end position="121"/>
    </location>
</feature>
<dbReference type="GO" id="GO:0000287">
    <property type="term" value="F:magnesium ion binding"/>
    <property type="evidence" value="ECO:0007669"/>
    <property type="project" value="InterPro"/>
</dbReference>
<dbReference type="FunFam" id="3.40.50.970:FF:000007">
    <property type="entry name" value="Acetolactate synthase"/>
    <property type="match status" value="1"/>
</dbReference>
<dbReference type="InterPro" id="IPR012000">
    <property type="entry name" value="Thiamin_PyroP_enz_cen_dom"/>
</dbReference>
<dbReference type="GO" id="GO:0005948">
    <property type="term" value="C:acetolactate synthase complex"/>
    <property type="evidence" value="ECO:0007669"/>
    <property type="project" value="TreeGrafter"/>
</dbReference>